<keyword evidence="2" id="KW-1185">Reference proteome</keyword>
<accession>A0ABP0I4P3</accession>
<organism evidence="1 2">
    <name type="scientific">Durusdinium trenchii</name>
    <dbReference type="NCBI Taxonomy" id="1381693"/>
    <lineage>
        <taxon>Eukaryota</taxon>
        <taxon>Sar</taxon>
        <taxon>Alveolata</taxon>
        <taxon>Dinophyceae</taxon>
        <taxon>Suessiales</taxon>
        <taxon>Symbiodiniaceae</taxon>
        <taxon>Durusdinium</taxon>
    </lineage>
</organism>
<dbReference type="Proteomes" id="UP001642484">
    <property type="component" value="Unassembled WGS sequence"/>
</dbReference>
<evidence type="ECO:0000313" key="1">
    <source>
        <dbReference type="EMBL" id="CAK8996394.1"/>
    </source>
</evidence>
<evidence type="ECO:0000313" key="2">
    <source>
        <dbReference type="Proteomes" id="UP001642484"/>
    </source>
</evidence>
<sequence length="497" mass="54588">MGFKFLFGTLKFRFASVKLADGTALGWRASAGVEVVIDVAAMEELADGLDDLMEAMAFLQDLHRSTAEDAWPGRRLLTDCVFALDVCGLLVAPQNRVEVVVGGDEVGEGGWPEPMRQRNEVKCSVIDTVGFILYMADGKRHRDDVKRCVPQEAEVKFEAVGGVIVRVAKELEDRTAADAGCGIGADLLLLGLLGNGADAFPIDELKTNHIHSLAPQHLEPWSRWDCPSTEPLVEVELEPPPLELPLHSKQECAGVFAGAFGCVFAAVRGLGFVPRSSEDLDRLTASNFGFAAGLGFGWAGSSKRLGERLEGWPAMREERPQMDRVHHPEVKEKVIQVDEKVRDWMPSSGRELDGQALLAFGLERSRFLRGWYGLGFTGRLLFHDSAIWFNLTAQALGVRALKIVYKIHEGEHPQPICHPAAGGALCFTSFLMVDAWRSYVGKLASWPRRASSSARACFAFLFDEDAREECLLFCQSLSQQGDEGSEAASDMVLRRVP</sequence>
<proteinExistence type="predicted"/>
<comment type="caution">
    <text evidence="1">The sequence shown here is derived from an EMBL/GenBank/DDBJ whole genome shotgun (WGS) entry which is preliminary data.</text>
</comment>
<name>A0ABP0I4P3_9DINO</name>
<reference evidence="1 2" key="1">
    <citation type="submission" date="2024-02" db="EMBL/GenBank/DDBJ databases">
        <authorList>
            <person name="Chen Y."/>
            <person name="Shah S."/>
            <person name="Dougan E. K."/>
            <person name="Thang M."/>
            <person name="Chan C."/>
        </authorList>
    </citation>
    <scope>NUCLEOTIDE SEQUENCE [LARGE SCALE GENOMIC DNA]</scope>
</reference>
<gene>
    <name evidence="1" type="ORF">CCMP2556_LOCUS4435</name>
</gene>
<protein>
    <submittedName>
        <fullName evidence="1">Uncharacterized protein</fullName>
    </submittedName>
</protein>
<dbReference type="EMBL" id="CAXAMN010001814">
    <property type="protein sequence ID" value="CAK8996394.1"/>
    <property type="molecule type" value="Genomic_DNA"/>
</dbReference>